<feature type="domain" description="Response regulatory" evidence="13">
    <location>
        <begin position="205"/>
        <end position="320"/>
    </location>
</feature>
<dbReference type="PANTHER" id="PTHR45339:SF1">
    <property type="entry name" value="HYBRID SIGNAL TRANSDUCTION HISTIDINE KINASE J"/>
    <property type="match status" value="1"/>
</dbReference>
<keyword evidence="9 12" id="KW-0472">Membrane</keyword>
<keyword evidence="4 12" id="KW-0812">Transmembrane</keyword>
<sequence length="457" mass="51426">MTKAISSGGLPSSRIYLSTLQTGMLLWGSACISSGAQAFELNTLTRQVSIYWLAAALVALLLVCLFTLNRQLSLKKLRRQSAQQIENISAENSNLFQKAHSRNSEFLALEKQLEETRESLELVRQEKFDLLTIVRHQLHHPLDTLMGTLNLLGRSEDNNTKALVEISKRQLNAALKSLDDLRQIGKVETVELKLPREVLGNTGNGLAVLLVENNKHESLQATLEAMGHHVQRECNGIDGSSAALQKNFDLILTDTHLPLMDGVEAVREIRRERGADLPIFALLQSARTGDKERYQARGFTGVLTHPIGDRQLMQLMQWATRRIQGAPQQQKPRPAQLLNTNTLLRQQDTLDHLTFAELLSDRSATLPKHITSLTSALTGRHWLDAEKQAQDVARAAAEVGLDNVSTRLRSLAANLSIDSEREHCRRQRTELLQLMRESVRQLKAWRERNVHTEWALK</sequence>
<keyword evidence="2" id="KW-1003">Cell membrane</keyword>
<dbReference type="Gene3D" id="3.40.50.2300">
    <property type="match status" value="1"/>
</dbReference>
<gene>
    <name evidence="14" type="ORF">ACCI51_10710</name>
</gene>
<keyword evidence="7 12" id="KW-1133">Transmembrane helix</keyword>
<proteinExistence type="predicted"/>
<evidence type="ECO:0000256" key="11">
    <source>
        <dbReference type="SAM" id="Coils"/>
    </source>
</evidence>
<dbReference type="SUPFAM" id="SSF47226">
    <property type="entry name" value="Histidine-containing phosphotransfer domain, HPT domain"/>
    <property type="match status" value="1"/>
</dbReference>
<dbReference type="InterPro" id="IPR001789">
    <property type="entry name" value="Sig_transdc_resp-reg_receiver"/>
</dbReference>
<keyword evidence="5" id="KW-0547">Nucleotide-binding</keyword>
<evidence type="ECO:0000256" key="8">
    <source>
        <dbReference type="ARBA" id="ARBA00023012"/>
    </source>
</evidence>
<evidence type="ECO:0000256" key="10">
    <source>
        <dbReference type="PROSITE-ProRule" id="PRU00169"/>
    </source>
</evidence>
<keyword evidence="8" id="KW-0902">Two-component regulatory system</keyword>
<dbReference type="SMART" id="SM00448">
    <property type="entry name" value="REC"/>
    <property type="match status" value="1"/>
</dbReference>
<reference evidence="14 15" key="1">
    <citation type="submission" date="2024-08" db="EMBL/GenBank/DDBJ databases">
        <authorList>
            <person name="Ishaq N."/>
        </authorList>
    </citation>
    <scope>NUCLEOTIDE SEQUENCE [LARGE SCALE GENOMIC DNA]</scope>
    <source>
        <strain evidence="14 15">JCM 30400</strain>
    </source>
</reference>
<keyword evidence="3 10" id="KW-0597">Phosphoprotein</keyword>
<dbReference type="InterPro" id="IPR036641">
    <property type="entry name" value="HPT_dom_sf"/>
</dbReference>
<feature type="modified residue" description="4-aspartylphosphate" evidence="10">
    <location>
        <position position="254"/>
    </location>
</feature>
<evidence type="ECO:0000256" key="2">
    <source>
        <dbReference type="ARBA" id="ARBA00022475"/>
    </source>
</evidence>
<evidence type="ECO:0000256" key="5">
    <source>
        <dbReference type="ARBA" id="ARBA00022741"/>
    </source>
</evidence>
<name>A0ABV4NNM4_9GAMM</name>
<keyword evidence="15" id="KW-1185">Reference proteome</keyword>
<dbReference type="PANTHER" id="PTHR45339">
    <property type="entry name" value="HYBRID SIGNAL TRANSDUCTION HISTIDINE KINASE J"/>
    <property type="match status" value="1"/>
</dbReference>
<dbReference type="Proteomes" id="UP001569414">
    <property type="component" value="Unassembled WGS sequence"/>
</dbReference>
<accession>A0ABV4NNM4</accession>
<protein>
    <submittedName>
        <fullName evidence="14">Response regulator</fullName>
    </submittedName>
</protein>
<dbReference type="SUPFAM" id="SSF52172">
    <property type="entry name" value="CheY-like"/>
    <property type="match status" value="1"/>
</dbReference>
<evidence type="ECO:0000313" key="15">
    <source>
        <dbReference type="Proteomes" id="UP001569414"/>
    </source>
</evidence>
<feature type="coiled-coil region" evidence="11">
    <location>
        <begin position="74"/>
        <end position="126"/>
    </location>
</feature>
<comment type="subcellular location">
    <subcellularLocation>
        <location evidence="1">Cell membrane</location>
        <topology evidence="1">Multi-pass membrane protein</topology>
    </subcellularLocation>
</comment>
<evidence type="ECO:0000313" key="14">
    <source>
        <dbReference type="EMBL" id="MFA0791016.1"/>
    </source>
</evidence>
<comment type="caution">
    <text evidence="14">The sequence shown here is derived from an EMBL/GenBank/DDBJ whole genome shotgun (WGS) entry which is preliminary data.</text>
</comment>
<dbReference type="PROSITE" id="PS51257">
    <property type="entry name" value="PROKAR_LIPOPROTEIN"/>
    <property type="match status" value="1"/>
</dbReference>
<dbReference type="InterPro" id="IPR011006">
    <property type="entry name" value="CheY-like_superfamily"/>
</dbReference>
<dbReference type="PROSITE" id="PS50110">
    <property type="entry name" value="RESPONSE_REGULATORY"/>
    <property type="match status" value="1"/>
</dbReference>
<evidence type="ECO:0000256" key="4">
    <source>
        <dbReference type="ARBA" id="ARBA00022692"/>
    </source>
</evidence>
<evidence type="ECO:0000259" key="13">
    <source>
        <dbReference type="PROSITE" id="PS50110"/>
    </source>
</evidence>
<dbReference type="Pfam" id="PF00072">
    <property type="entry name" value="Response_reg"/>
    <property type="match status" value="1"/>
</dbReference>
<organism evidence="14 15">
    <name type="scientific">Microbulbifer echini</name>
    <dbReference type="NCBI Taxonomy" id="1529067"/>
    <lineage>
        <taxon>Bacteria</taxon>
        <taxon>Pseudomonadati</taxon>
        <taxon>Pseudomonadota</taxon>
        <taxon>Gammaproteobacteria</taxon>
        <taxon>Cellvibrionales</taxon>
        <taxon>Microbulbiferaceae</taxon>
        <taxon>Microbulbifer</taxon>
    </lineage>
</organism>
<evidence type="ECO:0000256" key="3">
    <source>
        <dbReference type="ARBA" id="ARBA00022553"/>
    </source>
</evidence>
<evidence type="ECO:0000256" key="9">
    <source>
        <dbReference type="ARBA" id="ARBA00023136"/>
    </source>
</evidence>
<evidence type="ECO:0000256" key="1">
    <source>
        <dbReference type="ARBA" id="ARBA00004651"/>
    </source>
</evidence>
<evidence type="ECO:0000256" key="12">
    <source>
        <dbReference type="SAM" id="Phobius"/>
    </source>
</evidence>
<dbReference type="EMBL" id="JBGMEL010000009">
    <property type="protein sequence ID" value="MFA0791016.1"/>
    <property type="molecule type" value="Genomic_DNA"/>
</dbReference>
<feature type="transmembrane region" description="Helical" evidence="12">
    <location>
        <begin position="48"/>
        <end position="68"/>
    </location>
</feature>
<keyword evidence="11" id="KW-0175">Coiled coil</keyword>
<dbReference type="RefSeq" id="WP_371843545.1">
    <property type="nucleotide sequence ID" value="NZ_JBGMEL010000009.1"/>
</dbReference>
<evidence type="ECO:0000256" key="7">
    <source>
        <dbReference type="ARBA" id="ARBA00022989"/>
    </source>
</evidence>
<dbReference type="CDD" id="cd17546">
    <property type="entry name" value="REC_hyHK_CKI1_RcsC-like"/>
    <property type="match status" value="1"/>
</dbReference>
<evidence type="ECO:0000256" key="6">
    <source>
        <dbReference type="ARBA" id="ARBA00022840"/>
    </source>
</evidence>
<dbReference type="Gene3D" id="1.10.287.130">
    <property type="match status" value="1"/>
</dbReference>
<keyword evidence="6" id="KW-0067">ATP-binding</keyword>